<dbReference type="Proteomes" id="UP000826195">
    <property type="component" value="Unassembled WGS sequence"/>
</dbReference>
<organism evidence="2 3">
    <name type="scientific">Cotesia glomerata</name>
    <name type="common">Lepidopteran parasitic wasp</name>
    <name type="synonym">Apanteles glomeratus</name>
    <dbReference type="NCBI Taxonomy" id="32391"/>
    <lineage>
        <taxon>Eukaryota</taxon>
        <taxon>Metazoa</taxon>
        <taxon>Ecdysozoa</taxon>
        <taxon>Arthropoda</taxon>
        <taxon>Hexapoda</taxon>
        <taxon>Insecta</taxon>
        <taxon>Pterygota</taxon>
        <taxon>Neoptera</taxon>
        <taxon>Endopterygota</taxon>
        <taxon>Hymenoptera</taxon>
        <taxon>Apocrita</taxon>
        <taxon>Ichneumonoidea</taxon>
        <taxon>Braconidae</taxon>
        <taxon>Microgastrinae</taxon>
        <taxon>Cotesia</taxon>
    </lineage>
</organism>
<keyword evidence="3" id="KW-1185">Reference proteome</keyword>
<feature type="compositionally biased region" description="Basic residues" evidence="1">
    <location>
        <begin position="103"/>
        <end position="112"/>
    </location>
</feature>
<evidence type="ECO:0000313" key="2">
    <source>
        <dbReference type="EMBL" id="KAH0550765.1"/>
    </source>
</evidence>
<name>A0AAV7IEU1_COTGL</name>
<proteinExistence type="predicted"/>
<evidence type="ECO:0000256" key="1">
    <source>
        <dbReference type="SAM" id="MobiDB-lite"/>
    </source>
</evidence>
<feature type="compositionally biased region" description="Basic and acidic residues" evidence="1">
    <location>
        <begin position="44"/>
        <end position="62"/>
    </location>
</feature>
<gene>
    <name evidence="2" type="ORF">KQX54_020744</name>
</gene>
<feature type="region of interest" description="Disordered" evidence="1">
    <location>
        <begin position="1"/>
        <end position="121"/>
    </location>
</feature>
<sequence length="121" mass="13892">MAGDNNRVGNETTSVDRLTQNTSVLRERSTGDEVEGGCNSTADQLKRSKTELSREEVEETPRDNITLGIREQNPNPAPVREKETDKTEKRENRNGKREDRSRDKKYKNKTPNHWRNPLGDL</sequence>
<dbReference type="AlphaFoldDB" id="A0AAV7IEU1"/>
<protein>
    <submittedName>
        <fullName evidence="2">Uncharacterized protein</fullName>
    </submittedName>
</protein>
<accession>A0AAV7IEU1</accession>
<reference evidence="2 3" key="1">
    <citation type="journal article" date="2021" name="J. Hered.">
        <title>A chromosome-level genome assembly of the parasitoid wasp, Cotesia glomerata (Hymenoptera: Braconidae).</title>
        <authorList>
            <person name="Pinto B.J."/>
            <person name="Weis J.J."/>
            <person name="Gamble T."/>
            <person name="Ode P.J."/>
            <person name="Paul R."/>
            <person name="Zaspel J.M."/>
        </authorList>
    </citation>
    <scope>NUCLEOTIDE SEQUENCE [LARGE SCALE GENOMIC DNA]</scope>
    <source>
        <strain evidence="2">CgM1</strain>
    </source>
</reference>
<feature type="compositionally biased region" description="Basic and acidic residues" evidence="1">
    <location>
        <begin position="79"/>
        <end position="102"/>
    </location>
</feature>
<dbReference type="EMBL" id="JAHXZJ010001864">
    <property type="protein sequence ID" value="KAH0550765.1"/>
    <property type="molecule type" value="Genomic_DNA"/>
</dbReference>
<feature type="compositionally biased region" description="Polar residues" evidence="1">
    <location>
        <begin position="7"/>
        <end position="24"/>
    </location>
</feature>
<comment type="caution">
    <text evidence="2">The sequence shown here is derived from an EMBL/GenBank/DDBJ whole genome shotgun (WGS) entry which is preliminary data.</text>
</comment>
<evidence type="ECO:0000313" key="3">
    <source>
        <dbReference type="Proteomes" id="UP000826195"/>
    </source>
</evidence>